<dbReference type="STRING" id="943830.A4A58_12170"/>
<gene>
    <name evidence="3" type="ORF">A4A58_12170</name>
</gene>
<dbReference type="EMBL" id="LVYV01000034">
    <property type="protein sequence ID" value="KZD21864.1"/>
    <property type="molecule type" value="Genomic_DNA"/>
</dbReference>
<evidence type="ECO:0000256" key="1">
    <source>
        <dbReference type="ARBA" id="ARBA00023125"/>
    </source>
</evidence>
<dbReference type="OrthoDB" id="407979at2"/>
<dbReference type="InterPro" id="IPR010982">
    <property type="entry name" value="Lambda_DNA-bd_dom_sf"/>
</dbReference>
<dbReference type="SMART" id="SM00530">
    <property type="entry name" value="HTH_XRE"/>
    <property type="match status" value="1"/>
</dbReference>
<organism evidence="3 4">
    <name type="scientific">Tardiphaga robiniae</name>
    <dbReference type="NCBI Taxonomy" id="943830"/>
    <lineage>
        <taxon>Bacteria</taxon>
        <taxon>Pseudomonadati</taxon>
        <taxon>Pseudomonadota</taxon>
        <taxon>Alphaproteobacteria</taxon>
        <taxon>Hyphomicrobiales</taxon>
        <taxon>Nitrobacteraceae</taxon>
        <taxon>Tardiphaga</taxon>
    </lineage>
</organism>
<dbReference type="CDD" id="cd00093">
    <property type="entry name" value="HTH_XRE"/>
    <property type="match status" value="1"/>
</dbReference>
<dbReference type="SUPFAM" id="SSF47413">
    <property type="entry name" value="lambda repressor-like DNA-binding domains"/>
    <property type="match status" value="1"/>
</dbReference>
<dbReference type="Proteomes" id="UP000076574">
    <property type="component" value="Unassembled WGS sequence"/>
</dbReference>
<evidence type="ECO:0000313" key="3">
    <source>
        <dbReference type="EMBL" id="KZD21864.1"/>
    </source>
</evidence>
<dbReference type="PROSITE" id="PS50943">
    <property type="entry name" value="HTH_CROC1"/>
    <property type="match status" value="1"/>
</dbReference>
<protein>
    <submittedName>
        <fullName evidence="3">Transcriptional regulator</fullName>
    </submittedName>
</protein>
<dbReference type="Pfam" id="PF01381">
    <property type="entry name" value="HTH_3"/>
    <property type="match status" value="1"/>
</dbReference>
<proteinExistence type="predicted"/>
<dbReference type="InterPro" id="IPR001387">
    <property type="entry name" value="Cro/C1-type_HTH"/>
</dbReference>
<name>A0A161QNV2_9BRAD</name>
<keyword evidence="4" id="KW-1185">Reference proteome</keyword>
<dbReference type="PANTHER" id="PTHR46558">
    <property type="entry name" value="TRACRIPTIONAL REGULATORY PROTEIN-RELATED-RELATED"/>
    <property type="match status" value="1"/>
</dbReference>
<dbReference type="GO" id="GO:0003677">
    <property type="term" value="F:DNA binding"/>
    <property type="evidence" value="ECO:0007669"/>
    <property type="project" value="UniProtKB-KW"/>
</dbReference>
<evidence type="ECO:0000259" key="2">
    <source>
        <dbReference type="PROSITE" id="PS50943"/>
    </source>
</evidence>
<feature type="domain" description="HTH cro/C1-type" evidence="2">
    <location>
        <begin position="6"/>
        <end position="60"/>
    </location>
</feature>
<evidence type="ECO:0000313" key="4">
    <source>
        <dbReference type="Proteomes" id="UP000076574"/>
    </source>
</evidence>
<dbReference type="AlphaFoldDB" id="A0A161QNV2"/>
<keyword evidence="1" id="KW-0238">DNA-binding</keyword>
<reference evidence="3 4" key="1">
    <citation type="submission" date="2016-03" db="EMBL/GenBank/DDBJ databases">
        <title>Microsymbionts genomes from the relict species Vavilovia formosa (Stev.) Fed.</title>
        <authorList>
            <person name="Kopat V."/>
            <person name="Chirak E."/>
            <person name="Kimeklis A."/>
            <person name="Andronov E."/>
        </authorList>
    </citation>
    <scope>NUCLEOTIDE SEQUENCE [LARGE SCALE GENOMIC DNA]</scope>
    <source>
        <strain evidence="3 4">Vaf07</strain>
    </source>
</reference>
<dbReference type="Gene3D" id="1.10.260.40">
    <property type="entry name" value="lambda repressor-like DNA-binding domains"/>
    <property type="match status" value="1"/>
</dbReference>
<sequence>MNNRALKLVRQYHRMSQVGLAEKLELSKSFISELEAGNRRPSIDVLEKYAEHFKLPLSSLMLFSEQLDSKDWHARSRDFVAAKVMNMLEWLEETSAEEASEKRA</sequence>
<dbReference type="PANTHER" id="PTHR46558:SF4">
    <property type="entry name" value="DNA-BIDING PHAGE PROTEIN"/>
    <property type="match status" value="1"/>
</dbReference>
<accession>A0A161QNV2</accession>
<comment type="caution">
    <text evidence="3">The sequence shown here is derived from an EMBL/GenBank/DDBJ whole genome shotgun (WGS) entry which is preliminary data.</text>
</comment>